<feature type="region of interest" description="Disordered" evidence="1">
    <location>
        <begin position="526"/>
        <end position="564"/>
    </location>
</feature>
<dbReference type="AlphaFoldDB" id="A0A1H8UH31"/>
<gene>
    <name evidence="3" type="ORF">SAMN04487948_11126</name>
</gene>
<evidence type="ECO:0000313" key="3">
    <source>
        <dbReference type="EMBL" id="SEP02529.1"/>
    </source>
</evidence>
<evidence type="ECO:0000259" key="2">
    <source>
        <dbReference type="Pfam" id="PF13086"/>
    </source>
</evidence>
<dbReference type="Pfam" id="PF13086">
    <property type="entry name" value="AAA_11"/>
    <property type="match status" value="1"/>
</dbReference>
<dbReference type="InterPro" id="IPR050534">
    <property type="entry name" value="Coronavir_polyprotein_1ab"/>
</dbReference>
<evidence type="ECO:0000313" key="4">
    <source>
        <dbReference type="Proteomes" id="UP000199126"/>
    </source>
</evidence>
<dbReference type="PANTHER" id="PTHR43788:SF8">
    <property type="entry name" value="DNA-BINDING PROTEIN SMUBP-2"/>
    <property type="match status" value="1"/>
</dbReference>
<dbReference type="InterPro" id="IPR027417">
    <property type="entry name" value="P-loop_NTPase"/>
</dbReference>
<organism evidence="3 4">
    <name type="scientific">Halogranum amylolyticum</name>
    <dbReference type="NCBI Taxonomy" id="660520"/>
    <lineage>
        <taxon>Archaea</taxon>
        <taxon>Methanobacteriati</taxon>
        <taxon>Methanobacteriota</taxon>
        <taxon>Stenosarchaea group</taxon>
        <taxon>Halobacteria</taxon>
        <taxon>Halobacteriales</taxon>
        <taxon>Haloferacaceae</taxon>
    </lineage>
</organism>
<reference evidence="4" key="1">
    <citation type="submission" date="2016-10" db="EMBL/GenBank/DDBJ databases">
        <authorList>
            <person name="Varghese N."/>
            <person name="Submissions S."/>
        </authorList>
    </citation>
    <scope>NUCLEOTIDE SEQUENCE [LARGE SCALE GENOMIC DNA]</scope>
    <source>
        <strain evidence="4">CGMCC 1.10121</strain>
    </source>
</reference>
<dbReference type="EMBL" id="FODV01000011">
    <property type="protein sequence ID" value="SEP02529.1"/>
    <property type="molecule type" value="Genomic_DNA"/>
</dbReference>
<dbReference type="PANTHER" id="PTHR43788">
    <property type="entry name" value="DNA2/NAM7 HELICASE FAMILY MEMBER"/>
    <property type="match status" value="1"/>
</dbReference>
<dbReference type="Gene3D" id="3.40.50.300">
    <property type="entry name" value="P-loop containing nucleotide triphosphate hydrolases"/>
    <property type="match status" value="1"/>
</dbReference>
<proteinExistence type="predicted"/>
<dbReference type="SUPFAM" id="SSF52540">
    <property type="entry name" value="P-loop containing nucleoside triphosphate hydrolases"/>
    <property type="match status" value="1"/>
</dbReference>
<feature type="domain" description="DNA2/NAM7 helicase helicase" evidence="2">
    <location>
        <begin position="336"/>
        <end position="401"/>
    </location>
</feature>
<evidence type="ECO:0000256" key="1">
    <source>
        <dbReference type="SAM" id="MobiDB-lite"/>
    </source>
</evidence>
<feature type="compositionally biased region" description="Polar residues" evidence="1">
    <location>
        <begin position="529"/>
        <end position="554"/>
    </location>
</feature>
<sequence>MSLLFEHAVEAFSPAEASLYAVTAHALETGSTDIPVRPIAEFACHHDSLHDTENEWTCIPLHGPDDATLTDEYVAYTDHAVRGPIFIVQGEDGHEPITADEFGATKLARRIRYWHSDYLPETLPAGYDAPLNNHEGPSNPIESDRLFEEFAEYVNKERNATRVANRDRVASKSARAIYTQGGAAIPSLAARGTTDGEYQFRVELDPELEAERNDDWAFFVEHEFGIYEGNEVLINSPNGDAPNEFPVAATVSRIRGLNVWLTLDWTDIDASGVIDTYLTSDREFGVSELLNPVPFDREREAIEALSEHRLSDVLAGTRPVTFSNDAAARSDTFDAELNQEQELAAKYALLADDLFCIHGPPGTGKTRTLLEIVRRAVDAGEDVLVCADSNQAVDNLVVGASTPDDVDAQSLHAYSQHGGGEFVLDRVNAARSPTQWSAHSTGASRSGRRSLQRLTVVLRRFHESLSSWSSTRPHSRRVRRRVSPCLGAAVSCSRAITDSSRRLVRPKNRRSRGTVFPCSNISMPKVVSTRGSDSSSKPSTACTAISRPSRTGGSTIERFETANG</sequence>
<name>A0A1H8UH31_9EURY</name>
<protein>
    <submittedName>
        <fullName evidence="3">AAA domain-containing protein</fullName>
    </submittedName>
</protein>
<dbReference type="GO" id="GO:0043139">
    <property type="term" value="F:5'-3' DNA helicase activity"/>
    <property type="evidence" value="ECO:0007669"/>
    <property type="project" value="TreeGrafter"/>
</dbReference>
<accession>A0A1H8UH31</accession>
<keyword evidence="4" id="KW-1185">Reference proteome</keyword>
<dbReference type="InterPro" id="IPR041677">
    <property type="entry name" value="DNA2/NAM7_AAA_11"/>
</dbReference>
<dbReference type="Proteomes" id="UP000199126">
    <property type="component" value="Unassembled WGS sequence"/>
</dbReference>